<comment type="caution">
    <text evidence="3">The sequence shown here is derived from an EMBL/GenBank/DDBJ whole genome shotgun (WGS) entry which is preliminary data.</text>
</comment>
<dbReference type="Proteomes" id="UP000321484">
    <property type="component" value="Unassembled WGS sequence"/>
</dbReference>
<evidence type="ECO:0000313" key="3">
    <source>
        <dbReference type="EMBL" id="GEN78517.1"/>
    </source>
</evidence>
<dbReference type="SUPFAM" id="SSF55166">
    <property type="entry name" value="Hedgehog/DD-peptidase"/>
    <property type="match status" value="1"/>
</dbReference>
<proteinExistence type="predicted"/>
<sequence length="199" mass="20934">MATATKPAPRPPAAPARRLGYPLALAALAVVVVLAWGVFRGGTDEGPDEVPDGATQNGWEGITDSDDPRLVSFPWVTGQVLDGDVAVVLGHVAERFNAEVEPIDVASSWGWAYRPVRGHDEGLSNHASGTAVDFNAPLHPLGSSGTFTDDQVARLRAILDEVAPVLAWGGDFDRPDEMHLEIVGTPDEVAEVAARLSGA</sequence>
<dbReference type="Gene3D" id="3.30.1380.10">
    <property type="match status" value="1"/>
</dbReference>
<dbReference type="InterPro" id="IPR009045">
    <property type="entry name" value="Zn_M74/Hedgehog-like"/>
</dbReference>
<dbReference type="Pfam" id="PF13539">
    <property type="entry name" value="Peptidase_M15_4"/>
    <property type="match status" value="1"/>
</dbReference>
<dbReference type="AlphaFoldDB" id="A0A511YTJ3"/>
<dbReference type="InterPro" id="IPR039561">
    <property type="entry name" value="Peptidase_M15C"/>
</dbReference>
<protein>
    <recommendedName>
        <fullName evidence="2">Peptidase M15C domain-containing protein</fullName>
    </recommendedName>
</protein>
<gene>
    <name evidence="3" type="ORF">AFE02nite_02510</name>
</gene>
<evidence type="ECO:0000259" key="2">
    <source>
        <dbReference type="Pfam" id="PF13539"/>
    </source>
</evidence>
<dbReference type="GO" id="GO:0008233">
    <property type="term" value="F:peptidase activity"/>
    <property type="evidence" value="ECO:0007669"/>
    <property type="project" value="InterPro"/>
</dbReference>
<dbReference type="RefSeq" id="WP_052114095.1">
    <property type="nucleotide sequence ID" value="NZ_BJYK01000001.1"/>
</dbReference>
<name>A0A511YTJ3_9CELL</name>
<keyword evidence="1" id="KW-0812">Transmembrane</keyword>
<organism evidence="3 4">
    <name type="scientific">Actinotalea fermentans</name>
    <dbReference type="NCBI Taxonomy" id="43671"/>
    <lineage>
        <taxon>Bacteria</taxon>
        <taxon>Bacillati</taxon>
        <taxon>Actinomycetota</taxon>
        <taxon>Actinomycetes</taxon>
        <taxon>Micrococcales</taxon>
        <taxon>Cellulomonadaceae</taxon>
        <taxon>Actinotalea</taxon>
    </lineage>
</organism>
<keyword evidence="4" id="KW-1185">Reference proteome</keyword>
<evidence type="ECO:0000313" key="4">
    <source>
        <dbReference type="Proteomes" id="UP000321484"/>
    </source>
</evidence>
<dbReference type="EMBL" id="BJYK01000001">
    <property type="protein sequence ID" value="GEN78517.1"/>
    <property type="molecule type" value="Genomic_DNA"/>
</dbReference>
<feature type="transmembrane region" description="Helical" evidence="1">
    <location>
        <begin position="20"/>
        <end position="39"/>
    </location>
</feature>
<accession>A0A511YTJ3</accession>
<keyword evidence="1" id="KW-1133">Transmembrane helix</keyword>
<feature type="domain" description="Peptidase M15C" evidence="2">
    <location>
        <begin position="120"/>
        <end position="182"/>
    </location>
</feature>
<evidence type="ECO:0000256" key="1">
    <source>
        <dbReference type="SAM" id="Phobius"/>
    </source>
</evidence>
<reference evidence="3 4" key="1">
    <citation type="submission" date="2019-07" db="EMBL/GenBank/DDBJ databases">
        <title>Whole genome shotgun sequence of Actinotalea fermentans NBRC 105374.</title>
        <authorList>
            <person name="Hosoyama A."/>
            <person name="Uohara A."/>
            <person name="Ohji S."/>
            <person name="Ichikawa N."/>
        </authorList>
    </citation>
    <scope>NUCLEOTIDE SEQUENCE [LARGE SCALE GENOMIC DNA]</scope>
    <source>
        <strain evidence="3 4">NBRC 105374</strain>
    </source>
</reference>
<keyword evidence="1" id="KW-0472">Membrane</keyword>
<dbReference type="OrthoDB" id="9810670at2"/>